<keyword evidence="3" id="KW-1185">Reference proteome</keyword>
<evidence type="ECO:0000313" key="2">
    <source>
        <dbReference type="EMBL" id="RBL89103.1"/>
    </source>
</evidence>
<feature type="transmembrane region" description="Helical" evidence="1">
    <location>
        <begin position="85"/>
        <end position="108"/>
    </location>
</feature>
<evidence type="ECO:0000313" key="3">
    <source>
        <dbReference type="Proteomes" id="UP000253410"/>
    </source>
</evidence>
<proteinExistence type="predicted"/>
<organism evidence="2 3">
    <name type="scientific">Chitinophaga flava</name>
    <dbReference type="NCBI Taxonomy" id="2259036"/>
    <lineage>
        <taxon>Bacteria</taxon>
        <taxon>Pseudomonadati</taxon>
        <taxon>Bacteroidota</taxon>
        <taxon>Chitinophagia</taxon>
        <taxon>Chitinophagales</taxon>
        <taxon>Chitinophagaceae</taxon>
        <taxon>Chitinophaga</taxon>
    </lineage>
</organism>
<dbReference type="EMBL" id="QFFJ01000002">
    <property type="protein sequence ID" value="RBL89103.1"/>
    <property type="molecule type" value="Genomic_DNA"/>
</dbReference>
<dbReference type="Proteomes" id="UP000253410">
    <property type="component" value="Unassembled WGS sequence"/>
</dbReference>
<feature type="transmembrane region" description="Helical" evidence="1">
    <location>
        <begin position="460"/>
        <end position="478"/>
    </location>
</feature>
<evidence type="ECO:0000256" key="1">
    <source>
        <dbReference type="SAM" id="Phobius"/>
    </source>
</evidence>
<feature type="transmembrane region" description="Helical" evidence="1">
    <location>
        <begin position="399"/>
        <end position="423"/>
    </location>
</feature>
<keyword evidence="1" id="KW-1133">Transmembrane helix</keyword>
<keyword evidence="1" id="KW-0472">Membrane</keyword>
<evidence type="ECO:0008006" key="4">
    <source>
        <dbReference type="Google" id="ProtNLM"/>
    </source>
</evidence>
<feature type="transmembrane region" description="Helical" evidence="1">
    <location>
        <begin position="341"/>
        <end position="357"/>
    </location>
</feature>
<dbReference type="RefSeq" id="WP_113617847.1">
    <property type="nucleotide sequence ID" value="NZ_QFFJ01000002.1"/>
</dbReference>
<keyword evidence="1" id="KW-0812">Transmembrane</keyword>
<feature type="transmembrane region" description="Helical" evidence="1">
    <location>
        <begin position="21"/>
        <end position="40"/>
    </location>
</feature>
<feature type="transmembrane region" description="Helical" evidence="1">
    <location>
        <begin position="200"/>
        <end position="218"/>
    </location>
</feature>
<name>A0A365XRZ9_9BACT</name>
<gene>
    <name evidence="2" type="ORF">DF182_21445</name>
</gene>
<reference evidence="2 3" key="1">
    <citation type="submission" date="2018-05" db="EMBL/GenBank/DDBJ databases">
        <title>Chitinophaga sp. K3CV102501T nov., isolated from isolated from a monsoon evergreen broad-leaved forest soil.</title>
        <authorList>
            <person name="Lv Y."/>
        </authorList>
    </citation>
    <scope>NUCLEOTIDE SEQUENCE [LARGE SCALE GENOMIC DNA]</scope>
    <source>
        <strain evidence="2 3">GDMCC 1.1325</strain>
    </source>
</reference>
<accession>A0A365XRZ9</accession>
<dbReference type="AlphaFoldDB" id="A0A365XRZ9"/>
<feature type="transmembrane region" description="Helical" evidence="1">
    <location>
        <begin position="437"/>
        <end position="454"/>
    </location>
</feature>
<protein>
    <recommendedName>
        <fullName evidence="4">Glycosyltransferase RgtA/B/C/D-like domain-containing protein</fullName>
    </recommendedName>
</protein>
<feature type="transmembrane region" description="Helical" evidence="1">
    <location>
        <begin position="162"/>
        <end position="180"/>
    </location>
</feature>
<dbReference type="OrthoDB" id="636847at2"/>
<sequence>MPSSPQTFRQYIMKEADNRRYLKIAAAGLILQLVIFKILYPFGDYFSDSYSYLYAAITKMKVNLWPIGYTYFLRLFHHISHSDTALVAFQYLLAQCSALYLFFTAGYLFQMSEQVRKVVFYVLVFNPLILYICNYISSDGLFLALSLIWFTQLLWLIYRPTLWLILAHTVIIAIAFTVRYNAMYYPLITALALVLSSQKIYYKILGIILPLVLIYSFVNFTSEESRKITGTRQFSVFGGWQMANNALYMFPHLKEFPEPPADCKAFHQEVVYFFTRVAAHTMPVSPIDGAVYLKHPNAPLKHYMAKQYGTKTDSTGGIQSWGSVSPIYAEYGSYMIRQHPFYFARYFLLPNTFNYFIPPLEKLTEYNLGTDEAAPVAIFWFNYSSKKLSAVSLNGQKGLLFFFPILFGLLNLLFIWIIIRWLISKAYKEANISTKKALWLVLATLLVNAGFSILASPIVFRYQVFAMIICLVFIGVLLDKLKQELQLT</sequence>
<comment type="caution">
    <text evidence="2">The sequence shown here is derived from an EMBL/GenBank/DDBJ whole genome shotgun (WGS) entry which is preliminary data.</text>
</comment>